<gene>
    <name evidence="1" type="ORF">J2S39_000028</name>
</gene>
<keyword evidence="2" id="KW-1185">Reference proteome</keyword>
<dbReference type="Proteomes" id="UP001180840">
    <property type="component" value="Unassembled WGS sequence"/>
</dbReference>
<proteinExistence type="predicted"/>
<dbReference type="PANTHER" id="PTHR10151:SF120">
    <property type="entry name" value="BIS(5'-ADENOSYL)-TRIPHOSPHATASE"/>
    <property type="match status" value="1"/>
</dbReference>
<protein>
    <submittedName>
        <fullName evidence="1">AlkP superfamily pyrophosphatase or phosphodiesterase</fullName>
    </submittedName>
</protein>
<sequence>MNSILRNMSTAQQAESAARHVLLLGLDGARWDAVAEEGVGTRLTQLADAGSWHRQTMEAPTISAPGWASILTGTTHAEHGLKDNSCVGSNLWHHPDILSEAFYRDHSTRTFAAAGWPVLVDPAGLGPIIHPRMEQQYAGLHNVIARDGETYGYIRIDADIAAATAAKLLPANGGFDIGFTYFCDIDDAGHVFGVMGSEYRDAIRRVDTHVSSIIDKVTMRHEELGEDWLVVITTDHGHRDEGGHGGDSDREKESWVVAWAPNGEIPQWPAEIVPHELAAMILDAR</sequence>
<accession>A0ABU1ZTU6</accession>
<dbReference type="SUPFAM" id="SSF53649">
    <property type="entry name" value="Alkaline phosphatase-like"/>
    <property type="match status" value="1"/>
</dbReference>
<dbReference type="PANTHER" id="PTHR10151">
    <property type="entry name" value="ECTONUCLEOTIDE PYROPHOSPHATASE/PHOSPHODIESTERASE"/>
    <property type="match status" value="1"/>
</dbReference>
<evidence type="ECO:0000313" key="1">
    <source>
        <dbReference type="EMBL" id="MDR7328352.1"/>
    </source>
</evidence>
<name>A0ABU1ZTU6_9CORY</name>
<dbReference type="Pfam" id="PF01663">
    <property type="entry name" value="Phosphodiest"/>
    <property type="match status" value="1"/>
</dbReference>
<organism evidence="1 2">
    <name type="scientific">Corynebacterium guangdongense</name>
    <dbReference type="NCBI Taxonomy" id="1783348"/>
    <lineage>
        <taxon>Bacteria</taxon>
        <taxon>Bacillati</taxon>
        <taxon>Actinomycetota</taxon>
        <taxon>Actinomycetes</taxon>
        <taxon>Mycobacteriales</taxon>
        <taxon>Corynebacteriaceae</taxon>
        <taxon>Corynebacterium</taxon>
    </lineage>
</organism>
<dbReference type="InterPro" id="IPR002591">
    <property type="entry name" value="Phosphodiest/P_Trfase"/>
</dbReference>
<dbReference type="InterPro" id="IPR017850">
    <property type="entry name" value="Alkaline_phosphatase_core_sf"/>
</dbReference>
<comment type="caution">
    <text evidence="1">The sequence shown here is derived from an EMBL/GenBank/DDBJ whole genome shotgun (WGS) entry which is preliminary data.</text>
</comment>
<dbReference type="RefSeq" id="WP_290197092.1">
    <property type="nucleotide sequence ID" value="NZ_CP047654.1"/>
</dbReference>
<evidence type="ECO:0000313" key="2">
    <source>
        <dbReference type="Proteomes" id="UP001180840"/>
    </source>
</evidence>
<dbReference type="EMBL" id="JAVDXZ010000001">
    <property type="protein sequence ID" value="MDR7328352.1"/>
    <property type="molecule type" value="Genomic_DNA"/>
</dbReference>
<dbReference type="Gene3D" id="3.40.720.10">
    <property type="entry name" value="Alkaline Phosphatase, subunit A"/>
    <property type="match status" value="1"/>
</dbReference>
<reference evidence="1" key="1">
    <citation type="submission" date="2023-07" db="EMBL/GenBank/DDBJ databases">
        <title>Sequencing the genomes of 1000 actinobacteria strains.</title>
        <authorList>
            <person name="Klenk H.-P."/>
        </authorList>
    </citation>
    <scope>NUCLEOTIDE SEQUENCE</scope>
    <source>
        <strain evidence="1">DSM 107476</strain>
    </source>
</reference>